<sequence length="174" mass="19089">MNSLLHSSQLLSLRQRFFGTCTPHTPATPTLASPVALLLDWSGSRPCGFRQGIEGSNVPLAGVFVDVWASLDKSQSWLSELNSADSPRTIVAQDGSQLKTVRADLHTIYDLLQTGKTDLFFVIMYLNSNVGVCLSNSIFRFGHRRTRRALEEGGATADCESKWSVARNTSEPTN</sequence>
<accession>A0ABQ9XTU7</accession>
<protein>
    <submittedName>
        <fullName evidence="1">Uncharacterized protein</fullName>
    </submittedName>
</protein>
<gene>
    <name evidence="1" type="ORF">BLNAU_10226</name>
</gene>
<evidence type="ECO:0000313" key="2">
    <source>
        <dbReference type="Proteomes" id="UP001281761"/>
    </source>
</evidence>
<dbReference type="EMBL" id="JARBJD010000073">
    <property type="protein sequence ID" value="KAK2954896.1"/>
    <property type="molecule type" value="Genomic_DNA"/>
</dbReference>
<evidence type="ECO:0000313" key="1">
    <source>
        <dbReference type="EMBL" id="KAK2954896.1"/>
    </source>
</evidence>
<comment type="caution">
    <text evidence="1">The sequence shown here is derived from an EMBL/GenBank/DDBJ whole genome shotgun (WGS) entry which is preliminary data.</text>
</comment>
<keyword evidence="2" id="KW-1185">Reference proteome</keyword>
<name>A0ABQ9XTU7_9EUKA</name>
<dbReference type="Proteomes" id="UP001281761">
    <property type="component" value="Unassembled WGS sequence"/>
</dbReference>
<proteinExistence type="predicted"/>
<organism evidence="1 2">
    <name type="scientific">Blattamonas nauphoetae</name>
    <dbReference type="NCBI Taxonomy" id="2049346"/>
    <lineage>
        <taxon>Eukaryota</taxon>
        <taxon>Metamonada</taxon>
        <taxon>Preaxostyla</taxon>
        <taxon>Oxymonadida</taxon>
        <taxon>Blattamonas</taxon>
    </lineage>
</organism>
<reference evidence="1 2" key="1">
    <citation type="journal article" date="2022" name="bioRxiv">
        <title>Genomics of Preaxostyla Flagellates Illuminates Evolutionary Transitions and the Path Towards Mitochondrial Loss.</title>
        <authorList>
            <person name="Novak L.V.F."/>
            <person name="Treitli S.C."/>
            <person name="Pyrih J."/>
            <person name="Halakuc P."/>
            <person name="Pipaliya S.V."/>
            <person name="Vacek V."/>
            <person name="Brzon O."/>
            <person name="Soukal P."/>
            <person name="Eme L."/>
            <person name="Dacks J.B."/>
            <person name="Karnkowska A."/>
            <person name="Elias M."/>
            <person name="Hampl V."/>
        </authorList>
    </citation>
    <scope>NUCLEOTIDE SEQUENCE [LARGE SCALE GENOMIC DNA]</scope>
    <source>
        <strain evidence="1">NAU3</strain>
        <tissue evidence="1">Gut</tissue>
    </source>
</reference>